<dbReference type="AlphaFoldDB" id="A0A0B4XA96"/>
<protein>
    <submittedName>
        <fullName evidence="2">SAM-dependent methyltransferase protein</fullName>
    </submittedName>
</protein>
<dbReference type="HOGENOM" id="CLU_063529_0_0_5"/>
<dbReference type="InterPro" id="IPR048711">
    <property type="entry name" value="WHD_Rv2258c"/>
</dbReference>
<geneLocation type="plasmid" evidence="2 3">
    <name>pRgalR602c</name>
</geneLocation>
<evidence type="ECO:0000313" key="3">
    <source>
        <dbReference type="Proteomes" id="UP000031368"/>
    </source>
</evidence>
<gene>
    <name evidence="2" type="ORF">RGR602_PC00880</name>
</gene>
<dbReference type="InterPro" id="IPR053173">
    <property type="entry name" value="SAM-binding_MTase"/>
</dbReference>
<dbReference type="SUPFAM" id="SSF53335">
    <property type="entry name" value="S-adenosyl-L-methionine-dependent methyltransferases"/>
    <property type="match status" value="1"/>
</dbReference>
<dbReference type="Gene3D" id="1.10.10.10">
    <property type="entry name" value="Winged helix-like DNA-binding domain superfamily/Winged helix DNA-binding domain"/>
    <property type="match status" value="1"/>
</dbReference>
<dbReference type="InterPro" id="IPR029063">
    <property type="entry name" value="SAM-dependent_MTases_sf"/>
</dbReference>
<accession>A0A0B4XA96</accession>
<keyword evidence="3" id="KW-1185">Reference proteome</keyword>
<proteinExistence type="predicted"/>
<keyword evidence="2" id="KW-0489">Methyltransferase</keyword>
<keyword evidence="2" id="KW-0808">Transferase</keyword>
<dbReference type="PANTHER" id="PTHR45128">
    <property type="entry name" value="METHYLTRANSFERASE TYPE 11"/>
    <property type="match status" value="1"/>
</dbReference>
<dbReference type="Pfam" id="PF13489">
    <property type="entry name" value="Methyltransf_23"/>
    <property type="match status" value="1"/>
</dbReference>
<keyword evidence="2" id="KW-0614">Plasmid</keyword>
<evidence type="ECO:0000313" key="2">
    <source>
        <dbReference type="EMBL" id="AJD44914.1"/>
    </source>
</evidence>
<dbReference type="KEGG" id="rga:RGR602_PC00880"/>
<dbReference type="InterPro" id="IPR036390">
    <property type="entry name" value="WH_DNA-bd_sf"/>
</dbReference>
<dbReference type="Pfam" id="PF21320">
    <property type="entry name" value="WHD_Rv2258c"/>
    <property type="match status" value="1"/>
</dbReference>
<dbReference type="GO" id="GO:0008168">
    <property type="term" value="F:methyltransferase activity"/>
    <property type="evidence" value="ECO:0007669"/>
    <property type="project" value="UniProtKB-KW"/>
</dbReference>
<organism evidence="2 3">
    <name type="scientific">Rhizobium gallicum bv. gallicum R602sp</name>
    <dbReference type="NCBI Taxonomy" id="1041138"/>
    <lineage>
        <taxon>Bacteria</taxon>
        <taxon>Pseudomonadati</taxon>
        <taxon>Pseudomonadota</taxon>
        <taxon>Alphaproteobacteria</taxon>
        <taxon>Hyphomicrobiales</taxon>
        <taxon>Rhizobiaceae</taxon>
        <taxon>Rhizobium/Agrobacterium group</taxon>
        <taxon>Rhizobium</taxon>
    </lineage>
</organism>
<sequence length="358" mass="38065">MGHVQISTIDSAKLDTLLSRVVGDLSAGYGGVMVSLGNRLGLYKTMAEAGPLTSHELARRAGCAERYVREWLNSQVAGGYVAYHAISGTYELTPEQALVLADEDSPVFIPNAWAVPASMWADEDKAVEAFRTGNGVPWGDHDGRLYCGVAAFYRNAYKASLVAEWLPALDGVVEKLKTGAFVADVGCGHGHSTALMAKAFPASRFCGFDTHQGSLIEARKVATMTGISEQATFAAAPADNYPGSGYDLICFFDCLHDMGDPVAAAAHAAKAIAPDGTVVLVEPFANDRVEDNISPVARMYYAASTTICCAHAIADGGRMVLGAQAGEARLAGVFRKAGFTRFRRAMETPFNLILEARL</sequence>
<dbReference type="GO" id="GO:0032259">
    <property type="term" value="P:methylation"/>
    <property type="evidence" value="ECO:0007669"/>
    <property type="project" value="UniProtKB-KW"/>
</dbReference>
<dbReference type="InterPro" id="IPR036388">
    <property type="entry name" value="WH-like_DNA-bd_sf"/>
</dbReference>
<dbReference type="Gene3D" id="3.40.50.150">
    <property type="entry name" value="Vaccinia Virus protein VP39"/>
    <property type="match status" value="1"/>
</dbReference>
<dbReference type="Proteomes" id="UP000031368">
    <property type="component" value="Plasmid pRgalR602c"/>
</dbReference>
<reference evidence="2 3" key="1">
    <citation type="submission" date="2013-11" db="EMBL/GenBank/DDBJ databases">
        <title>Complete genome sequence of Rhizobium gallicum bv. gallicum R602.</title>
        <authorList>
            <person name="Bustos P."/>
            <person name="Santamaria R.I."/>
            <person name="Lozano L."/>
            <person name="Acosta J.L."/>
            <person name="Ormeno-Orrillo E."/>
            <person name="Rogel M.A."/>
            <person name="Romero D."/>
            <person name="Cevallos M.A."/>
            <person name="Martinez-Romero E."/>
            <person name="Gonzalez V."/>
        </authorList>
    </citation>
    <scope>NUCLEOTIDE SEQUENCE [LARGE SCALE GENOMIC DNA]</scope>
    <source>
        <strain evidence="2 3">R602</strain>
        <plasmid evidence="2 3">pRgalR602c</plasmid>
    </source>
</reference>
<dbReference type="SUPFAM" id="SSF46785">
    <property type="entry name" value="Winged helix' DNA-binding domain"/>
    <property type="match status" value="1"/>
</dbReference>
<feature type="domain" description="S-adenosylmethionine-dependent methyltransferase Rv2258c-like winged HTH" evidence="1">
    <location>
        <begin position="31"/>
        <end position="100"/>
    </location>
</feature>
<dbReference type="EMBL" id="CP006880">
    <property type="protein sequence ID" value="AJD44914.1"/>
    <property type="molecule type" value="Genomic_DNA"/>
</dbReference>
<dbReference type="PANTHER" id="PTHR45128:SF2">
    <property type="entry name" value="METHYLTRANSFERASE DOMAIN-CONTAINING PROTEIN"/>
    <property type="match status" value="1"/>
</dbReference>
<evidence type="ECO:0000259" key="1">
    <source>
        <dbReference type="Pfam" id="PF21320"/>
    </source>
</evidence>
<name>A0A0B4XA96_9HYPH</name>
<dbReference type="RefSeq" id="WP_040115210.1">
    <property type="nucleotide sequence ID" value="NZ_CP006880.1"/>
</dbReference>